<dbReference type="RefSeq" id="XP_033534763.1">
    <property type="nucleotide sequence ID" value="XM_033681808.1"/>
</dbReference>
<dbReference type="PANTHER" id="PTHR24306">
    <property type="match status" value="1"/>
</dbReference>
<organism evidence="2">
    <name type="scientific">Eremomyces bilateralis CBS 781.70</name>
    <dbReference type="NCBI Taxonomy" id="1392243"/>
    <lineage>
        <taxon>Eukaryota</taxon>
        <taxon>Fungi</taxon>
        <taxon>Dikarya</taxon>
        <taxon>Ascomycota</taxon>
        <taxon>Pezizomycotina</taxon>
        <taxon>Dothideomycetes</taxon>
        <taxon>Dothideomycetes incertae sedis</taxon>
        <taxon>Eremomycetales</taxon>
        <taxon>Eremomycetaceae</taxon>
        <taxon>Eremomyces</taxon>
    </lineage>
</organism>
<dbReference type="AlphaFoldDB" id="A0A6G1G552"/>
<protein>
    <recommendedName>
        <fullName evidence="5">Cytochrome P450</fullName>
    </recommendedName>
</protein>
<dbReference type="GeneID" id="54422378"/>
<evidence type="ECO:0000313" key="2">
    <source>
        <dbReference type="EMBL" id="KAF1813132.1"/>
    </source>
</evidence>
<dbReference type="PANTHER" id="PTHR24306:SF7">
    <property type="entry name" value="AHBB"/>
    <property type="match status" value="1"/>
</dbReference>
<reference evidence="4" key="3">
    <citation type="submission" date="2025-04" db="UniProtKB">
        <authorList>
            <consortium name="RefSeq"/>
        </authorList>
    </citation>
    <scope>IDENTIFICATION</scope>
    <source>
        <strain evidence="4">CBS 781.70</strain>
    </source>
</reference>
<dbReference type="SUPFAM" id="SSF48264">
    <property type="entry name" value="Cytochrome P450"/>
    <property type="match status" value="1"/>
</dbReference>
<feature type="transmembrane region" description="Helical" evidence="1">
    <location>
        <begin position="6"/>
        <end position="23"/>
    </location>
</feature>
<gene>
    <name evidence="2 4" type="ORF">P152DRAFT_481273</name>
</gene>
<keyword evidence="1" id="KW-0812">Transmembrane</keyword>
<reference evidence="2 4" key="1">
    <citation type="submission" date="2020-01" db="EMBL/GenBank/DDBJ databases">
        <authorList>
            <consortium name="DOE Joint Genome Institute"/>
            <person name="Haridas S."/>
            <person name="Albert R."/>
            <person name="Binder M."/>
            <person name="Bloem J."/>
            <person name="Labutti K."/>
            <person name="Salamov A."/>
            <person name="Andreopoulos B."/>
            <person name="Baker S.E."/>
            <person name="Barry K."/>
            <person name="Bills G."/>
            <person name="Bluhm B.H."/>
            <person name="Cannon C."/>
            <person name="Castanera R."/>
            <person name="Culley D.E."/>
            <person name="Daum C."/>
            <person name="Ezra D."/>
            <person name="Gonzalez J.B."/>
            <person name="Henrissat B."/>
            <person name="Kuo A."/>
            <person name="Liang C."/>
            <person name="Lipzen A."/>
            <person name="Lutzoni F."/>
            <person name="Magnuson J."/>
            <person name="Mondo S."/>
            <person name="Nolan M."/>
            <person name="Ohm R."/>
            <person name="Pangilinan J."/>
            <person name="Park H.-J."/>
            <person name="Ramirez L."/>
            <person name="Alfaro M."/>
            <person name="Sun H."/>
            <person name="Tritt A."/>
            <person name="Yoshinaga Y."/>
            <person name="Zwiers L.-H."/>
            <person name="Turgeon B.G."/>
            <person name="Goodwin S.B."/>
            <person name="Spatafora J.W."/>
            <person name="Crous P.W."/>
            <person name="Grigoriev I.V."/>
        </authorList>
    </citation>
    <scope>NUCLEOTIDE SEQUENCE</scope>
    <source>
        <strain evidence="2 4">CBS 781.70</strain>
    </source>
</reference>
<dbReference type="OrthoDB" id="3366823at2759"/>
<keyword evidence="1" id="KW-1133">Transmembrane helix</keyword>
<dbReference type="EMBL" id="ML975155">
    <property type="protein sequence ID" value="KAF1813132.1"/>
    <property type="molecule type" value="Genomic_DNA"/>
</dbReference>
<dbReference type="GO" id="GO:0005506">
    <property type="term" value="F:iron ion binding"/>
    <property type="evidence" value="ECO:0007669"/>
    <property type="project" value="InterPro"/>
</dbReference>
<evidence type="ECO:0000256" key="1">
    <source>
        <dbReference type="SAM" id="Phobius"/>
    </source>
</evidence>
<proteinExistence type="predicted"/>
<dbReference type="Proteomes" id="UP000504638">
    <property type="component" value="Unplaced"/>
</dbReference>
<dbReference type="GO" id="GO:0004497">
    <property type="term" value="F:monooxygenase activity"/>
    <property type="evidence" value="ECO:0007669"/>
    <property type="project" value="InterPro"/>
</dbReference>
<dbReference type="GO" id="GO:0020037">
    <property type="term" value="F:heme binding"/>
    <property type="evidence" value="ECO:0007669"/>
    <property type="project" value="InterPro"/>
</dbReference>
<accession>A0A6G1G552</accession>
<dbReference type="InterPro" id="IPR036396">
    <property type="entry name" value="Cyt_P450_sf"/>
</dbReference>
<keyword evidence="3" id="KW-1185">Reference proteome</keyword>
<name>A0A6G1G552_9PEZI</name>
<sequence length="563" mass="62977">MAVSLYAIAISVIAILLITRWITGSRVLKSNENRPPLVPFWVPFVGNAVELILFPERFLDYARTATFEKGYFALLLLGRKLNVIYQPDIAYHLLSQTTDGHDAQFDFSSVSATVRRNAFGLQKLPDETMERILRELRKAYIQNLKGHGEDTLLSKTLGEWSQTLPDLMSFNDSLVDQMPWERASKTLPLVEGKENTESADTNLFALIQSFVMHTVLQHLFGVSFPEAVPTLQEDIQMFSNAFLLLSLGLPRWAPIPRVTSAHIARHRMLNQLTSYHLAVARYRAGEDEPSSSEWRDVSDVSELVESIHRTMFNNVSPNSSGNATQLAARAAASESLLLIWSISCKLSGIIYWTLFRIVAIEGLADRIRSGSSKVVIATQPPPLMSMYPPPRLNFMVDDVFPTSPLLASSILESFRVYARSWLFRQVRKTTTFPSKGGDRSSQISTRSGELVAIPVFMSSLGHSTSTPKRHWVAERFEEELNDPHPPPFNEGFQPSENGKCPGIDIAQSGVAAFVAGFLSLWDITPVDNQGHQLPKPTQGLCIPRPRGDTRVRISKRNLPIAEF</sequence>
<evidence type="ECO:0000313" key="4">
    <source>
        <dbReference type="RefSeq" id="XP_033534763.1"/>
    </source>
</evidence>
<evidence type="ECO:0008006" key="5">
    <source>
        <dbReference type="Google" id="ProtNLM"/>
    </source>
</evidence>
<dbReference type="GO" id="GO:0016705">
    <property type="term" value="F:oxidoreductase activity, acting on paired donors, with incorporation or reduction of molecular oxygen"/>
    <property type="evidence" value="ECO:0007669"/>
    <property type="project" value="InterPro"/>
</dbReference>
<keyword evidence="1" id="KW-0472">Membrane</keyword>
<evidence type="ECO:0000313" key="3">
    <source>
        <dbReference type="Proteomes" id="UP000504638"/>
    </source>
</evidence>
<dbReference type="Gene3D" id="1.10.630.10">
    <property type="entry name" value="Cytochrome P450"/>
    <property type="match status" value="1"/>
</dbReference>
<reference evidence="4" key="2">
    <citation type="submission" date="2020-04" db="EMBL/GenBank/DDBJ databases">
        <authorList>
            <consortium name="NCBI Genome Project"/>
        </authorList>
    </citation>
    <scope>NUCLEOTIDE SEQUENCE</scope>
    <source>
        <strain evidence="4">CBS 781.70</strain>
    </source>
</reference>